<sequence>MLLEAQDHARIAQAVAAAGATTSGEIVCVVTNEAAPYAEVPLAWAALGALVLPVALLAAASATRHFDYTFGGWTAGHIGAVHAAVLTTLSGYVLLQCLLFAGLFALVSVPAIRRRLTPLSLRRMRVRERALEQFFVRGLDSTRERTGVLIFVSLKDRRAEVLADSGISGRVDPSVWDGVVAELVDGVRGGRPGDGLVAAVERCGRILTKSFPAQPGNPNELPDTLAETDLT</sequence>
<feature type="region of interest" description="Disordered" evidence="1">
    <location>
        <begin position="211"/>
        <end position="231"/>
    </location>
</feature>
<dbReference type="Pfam" id="PF04536">
    <property type="entry name" value="TPM_phosphatase"/>
    <property type="match status" value="1"/>
</dbReference>
<dbReference type="Proteomes" id="UP000530564">
    <property type="component" value="Unassembled WGS sequence"/>
</dbReference>
<dbReference type="EMBL" id="JACIDK010000006">
    <property type="protein sequence ID" value="MBB3893009.1"/>
    <property type="molecule type" value="Genomic_DNA"/>
</dbReference>
<keyword evidence="5" id="KW-1185">Reference proteome</keyword>
<evidence type="ECO:0000256" key="2">
    <source>
        <dbReference type="SAM" id="Phobius"/>
    </source>
</evidence>
<protein>
    <submittedName>
        <fullName evidence="4">Putative membrane protein</fullName>
    </submittedName>
</protein>
<dbReference type="RefSeq" id="WP_183776038.1">
    <property type="nucleotide sequence ID" value="NZ_JACIDK010000006.1"/>
</dbReference>
<feature type="transmembrane region" description="Helical" evidence="2">
    <location>
        <begin position="42"/>
        <end position="61"/>
    </location>
</feature>
<accession>A0A840A4U1</accession>
<evidence type="ECO:0000259" key="3">
    <source>
        <dbReference type="Pfam" id="PF04536"/>
    </source>
</evidence>
<proteinExistence type="predicted"/>
<dbReference type="AlphaFoldDB" id="A0A840A4U1"/>
<gene>
    <name evidence="4" type="ORF">GGQ61_003747</name>
</gene>
<name>A0A840A4U1_9CAUL</name>
<feature type="transmembrane region" description="Helical" evidence="2">
    <location>
        <begin position="92"/>
        <end position="112"/>
    </location>
</feature>
<feature type="domain" description="TPM" evidence="3">
    <location>
        <begin position="126"/>
        <end position="204"/>
    </location>
</feature>
<keyword evidence="2" id="KW-0472">Membrane</keyword>
<keyword evidence="2" id="KW-1133">Transmembrane helix</keyword>
<organism evidence="4 5">
    <name type="scientific">Phenylobacterium haematophilum</name>
    <dbReference type="NCBI Taxonomy" id="98513"/>
    <lineage>
        <taxon>Bacteria</taxon>
        <taxon>Pseudomonadati</taxon>
        <taxon>Pseudomonadota</taxon>
        <taxon>Alphaproteobacteria</taxon>
        <taxon>Caulobacterales</taxon>
        <taxon>Caulobacteraceae</taxon>
        <taxon>Phenylobacterium</taxon>
    </lineage>
</organism>
<evidence type="ECO:0000313" key="5">
    <source>
        <dbReference type="Proteomes" id="UP000530564"/>
    </source>
</evidence>
<dbReference type="PANTHER" id="PTHR30373:SF8">
    <property type="entry name" value="BLL7265 PROTEIN"/>
    <property type="match status" value="1"/>
</dbReference>
<evidence type="ECO:0000256" key="1">
    <source>
        <dbReference type="SAM" id="MobiDB-lite"/>
    </source>
</evidence>
<keyword evidence="2" id="KW-0812">Transmembrane</keyword>
<reference evidence="4 5" key="1">
    <citation type="submission" date="2020-08" db="EMBL/GenBank/DDBJ databases">
        <title>Genomic Encyclopedia of Type Strains, Phase IV (KMG-IV): sequencing the most valuable type-strain genomes for metagenomic binning, comparative biology and taxonomic classification.</title>
        <authorList>
            <person name="Goeker M."/>
        </authorList>
    </citation>
    <scope>NUCLEOTIDE SEQUENCE [LARGE SCALE GENOMIC DNA]</scope>
    <source>
        <strain evidence="4 5">DSM 21793</strain>
    </source>
</reference>
<dbReference type="PANTHER" id="PTHR30373">
    <property type="entry name" value="UPF0603 PROTEIN YGCG"/>
    <property type="match status" value="1"/>
</dbReference>
<dbReference type="InterPro" id="IPR007621">
    <property type="entry name" value="TPM_dom"/>
</dbReference>
<dbReference type="Gene3D" id="3.10.310.50">
    <property type="match status" value="1"/>
</dbReference>
<comment type="caution">
    <text evidence="4">The sequence shown here is derived from an EMBL/GenBank/DDBJ whole genome shotgun (WGS) entry which is preliminary data.</text>
</comment>
<evidence type="ECO:0000313" key="4">
    <source>
        <dbReference type="EMBL" id="MBB3893009.1"/>
    </source>
</evidence>